<name>A0A833N099_9BACT</name>
<accession>A0A833N099</accession>
<protein>
    <recommendedName>
        <fullName evidence="1">AraC effector-binding domain-containing protein</fullName>
    </recommendedName>
</protein>
<comment type="caution">
    <text evidence="2">The sequence shown here is derived from an EMBL/GenBank/DDBJ whole genome shotgun (WGS) entry which is preliminary data.</text>
</comment>
<dbReference type="AlphaFoldDB" id="A0A833N099"/>
<dbReference type="InterPro" id="IPR010499">
    <property type="entry name" value="AraC_E-bd"/>
</dbReference>
<dbReference type="Pfam" id="PF14526">
    <property type="entry name" value="Cass2"/>
    <property type="match status" value="1"/>
</dbReference>
<dbReference type="Proteomes" id="UP000442694">
    <property type="component" value="Unassembled WGS sequence"/>
</dbReference>
<dbReference type="InterPro" id="IPR029441">
    <property type="entry name" value="Cass2"/>
</dbReference>
<dbReference type="InterPro" id="IPR011256">
    <property type="entry name" value="Reg_factor_effector_dom_sf"/>
</dbReference>
<dbReference type="PANTHER" id="PTHR36444">
    <property type="entry name" value="TRANSCRIPTIONAL REGULATOR PROTEIN YOBU-RELATED"/>
    <property type="match status" value="1"/>
</dbReference>
<evidence type="ECO:0000313" key="3">
    <source>
        <dbReference type="Proteomes" id="UP000442694"/>
    </source>
</evidence>
<dbReference type="Gene3D" id="3.20.80.10">
    <property type="entry name" value="Regulatory factor, effector binding domain"/>
    <property type="match status" value="1"/>
</dbReference>
<evidence type="ECO:0000259" key="1">
    <source>
        <dbReference type="SMART" id="SM00871"/>
    </source>
</evidence>
<dbReference type="PANTHER" id="PTHR36444:SF2">
    <property type="entry name" value="TRANSCRIPTIONAL REGULATOR PROTEIN YOBU-RELATED"/>
    <property type="match status" value="1"/>
</dbReference>
<evidence type="ECO:0000313" key="2">
    <source>
        <dbReference type="EMBL" id="KAB8028118.1"/>
    </source>
</evidence>
<dbReference type="SMART" id="SM00871">
    <property type="entry name" value="AraC_E_bind"/>
    <property type="match status" value="1"/>
</dbReference>
<feature type="domain" description="AraC effector-binding" evidence="1">
    <location>
        <begin position="1"/>
        <end position="161"/>
    </location>
</feature>
<dbReference type="SUPFAM" id="SSF55136">
    <property type="entry name" value="Probable bacterial effector-binding domain"/>
    <property type="match status" value="1"/>
</dbReference>
<reference evidence="2 3" key="1">
    <citation type="submission" date="2019-10" db="EMBL/GenBank/DDBJ databases">
        <title>New genus of Silvanigrellaceae.</title>
        <authorList>
            <person name="Pitt A."/>
            <person name="Hahn M.W."/>
        </authorList>
    </citation>
    <scope>NUCLEOTIDE SEQUENCE [LARGE SCALE GENOMIC DNA]</scope>
    <source>
        <strain evidence="2 3">33A1-SZDP</strain>
    </source>
</reference>
<keyword evidence="3" id="KW-1185">Reference proteome</keyword>
<dbReference type="EMBL" id="WFLN01000010">
    <property type="protein sequence ID" value="KAB8028118.1"/>
    <property type="molecule type" value="Genomic_DNA"/>
</dbReference>
<proteinExistence type="predicted"/>
<dbReference type="RefSeq" id="WP_152213939.1">
    <property type="nucleotide sequence ID" value="NZ_WFLN01000010.1"/>
</dbReference>
<dbReference type="InterPro" id="IPR053182">
    <property type="entry name" value="YobU-like_regulator"/>
</dbReference>
<organism evidence="2 3">
    <name type="scientific">Fluviispira multicolorata</name>
    <dbReference type="NCBI Taxonomy" id="2654512"/>
    <lineage>
        <taxon>Bacteria</taxon>
        <taxon>Pseudomonadati</taxon>
        <taxon>Bdellovibrionota</taxon>
        <taxon>Oligoflexia</taxon>
        <taxon>Silvanigrellales</taxon>
        <taxon>Silvanigrellaceae</taxon>
        <taxon>Fluviispira</taxon>
    </lineage>
</organism>
<sequence length="163" mass="18920">MNILKLNTEKSLVGIEIRTSNSIEYSNNGKIPKLWETFFKDEITRKIKNKTSENIHGIYSNYESDHTGEYDYFIGFEIQDVTPYLNNKTLIIKKIDKGSYSVITTEKGFAQSVISAAWEKIWKMNPIELGGKRLFKTDFEIYTQNTSSPNEEIFHIYLGIQTE</sequence>
<gene>
    <name evidence="2" type="ORF">GCL57_13790</name>
</gene>